<dbReference type="InterPro" id="IPR001433">
    <property type="entry name" value="OxRdtase_FAD/NAD-bd"/>
</dbReference>
<evidence type="ECO:0000256" key="4">
    <source>
        <dbReference type="ARBA" id="ARBA00022723"/>
    </source>
</evidence>
<accession>A0ABU8L3Q1</accession>
<dbReference type="Pfam" id="PF00970">
    <property type="entry name" value="FAD_binding_6"/>
    <property type="match status" value="1"/>
</dbReference>
<dbReference type="Proteomes" id="UP001387293">
    <property type="component" value="Unassembled WGS sequence"/>
</dbReference>
<dbReference type="InterPro" id="IPR017927">
    <property type="entry name" value="FAD-bd_FR_type"/>
</dbReference>
<dbReference type="InterPro" id="IPR017938">
    <property type="entry name" value="Riboflavin_synthase-like_b-brl"/>
</dbReference>
<dbReference type="PROSITE" id="PS51384">
    <property type="entry name" value="FAD_FR"/>
    <property type="match status" value="1"/>
</dbReference>
<keyword evidence="13" id="KW-1185">Reference proteome</keyword>
<dbReference type="SUPFAM" id="SSF52343">
    <property type="entry name" value="Ferredoxin reductase-like, C-terminal NADP-linked domain"/>
    <property type="match status" value="1"/>
</dbReference>
<evidence type="ECO:0000256" key="5">
    <source>
        <dbReference type="ARBA" id="ARBA00022827"/>
    </source>
</evidence>
<dbReference type="InterPro" id="IPR050415">
    <property type="entry name" value="MRET"/>
</dbReference>
<evidence type="ECO:0000259" key="11">
    <source>
        <dbReference type="PROSITE" id="PS51384"/>
    </source>
</evidence>
<evidence type="ECO:0000256" key="1">
    <source>
        <dbReference type="ARBA" id="ARBA00001974"/>
    </source>
</evidence>
<evidence type="ECO:0000256" key="9">
    <source>
        <dbReference type="ARBA" id="ARBA00061434"/>
    </source>
</evidence>
<feature type="domain" description="2Fe-2S ferredoxin-type" evidence="10">
    <location>
        <begin position="275"/>
        <end position="359"/>
    </location>
</feature>
<keyword evidence="8" id="KW-0411">Iron-sulfur</keyword>
<evidence type="ECO:0000256" key="3">
    <source>
        <dbReference type="ARBA" id="ARBA00022714"/>
    </source>
</evidence>
<evidence type="ECO:0000313" key="13">
    <source>
        <dbReference type="Proteomes" id="UP001387293"/>
    </source>
</evidence>
<dbReference type="PRINTS" id="PR00410">
    <property type="entry name" value="PHEHYDRXLASE"/>
</dbReference>
<sequence>MNAHTSFPASDFFAPMRQRQWADASPQAMLCRAVIDETHDVKTFVFSAASDCMFCFNAGQHVVLHLAIDGVAVARSYSVSSPPTRPLDLHITVKRTPGGLVSNWLHENLRAGDEIKIEGPRGSFKLDGLPGEKPLFLAGGSGITPLMSMLRTLTDRASDLDLCLIYSARSPRDLIFRSELDALAARFRNLSVTCVCSRADPSWAGPTGRMDGPLLLRLVPDLRERTVYACGPEQYMKALRDGLGQAGVDPRGYHEESFGGALGGAAPDVASAVSSSVHFARSGLEHRCAPGETLLEAARNCGVYVPTGCQQGICGACRIAKLSGEVAMQDLGGLTSEEKSAGFVLACCSRAQGSVLLDL</sequence>
<keyword evidence="4" id="KW-0479">Metal-binding</keyword>
<dbReference type="Gene3D" id="3.10.20.30">
    <property type="match status" value="1"/>
</dbReference>
<gene>
    <name evidence="12" type="ORF">O7A60_24690</name>
</gene>
<evidence type="ECO:0000256" key="2">
    <source>
        <dbReference type="ARBA" id="ARBA00022630"/>
    </source>
</evidence>
<dbReference type="PROSITE" id="PS00197">
    <property type="entry name" value="2FE2S_FER_1"/>
    <property type="match status" value="1"/>
</dbReference>
<keyword evidence="5" id="KW-0274">FAD</keyword>
<dbReference type="Pfam" id="PF00175">
    <property type="entry name" value="NAD_binding_1"/>
    <property type="match status" value="1"/>
</dbReference>
<comment type="cofactor">
    <cofactor evidence="1">
        <name>FAD</name>
        <dbReference type="ChEBI" id="CHEBI:57692"/>
    </cofactor>
</comment>
<dbReference type="InterPro" id="IPR008333">
    <property type="entry name" value="Cbr1-like_FAD-bd_dom"/>
</dbReference>
<feature type="domain" description="FAD-binding FR-type" evidence="11">
    <location>
        <begin position="24"/>
        <end position="127"/>
    </location>
</feature>
<dbReference type="RefSeq" id="WP_337108399.1">
    <property type="nucleotide sequence ID" value="NZ_JAPYKS010000021.1"/>
</dbReference>
<evidence type="ECO:0000256" key="8">
    <source>
        <dbReference type="ARBA" id="ARBA00023014"/>
    </source>
</evidence>
<dbReference type="CDD" id="cd00207">
    <property type="entry name" value="fer2"/>
    <property type="match status" value="1"/>
</dbReference>
<reference evidence="12 13" key="1">
    <citation type="submission" date="2022-12" db="EMBL/GenBank/DDBJ databases">
        <authorList>
            <person name="Muema E."/>
        </authorList>
    </citation>
    <scope>NUCLEOTIDE SEQUENCE [LARGE SCALE GENOMIC DNA]</scope>
    <source>
        <strain evidence="13">1326</strain>
    </source>
</reference>
<protein>
    <submittedName>
        <fullName evidence="12">Hybrid-cluster NAD(P)-dependent oxidoreductase</fullName>
    </submittedName>
</protein>
<keyword evidence="3" id="KW-0001">2Fe-2S</keyword>
<name>A0ABU8L3Q1_9HYPH</name>
<dbReference type="Gene3D" id="3.40.50.80">
    <property type="entry name" value="Nucleotide-binding domain of ferredoxin-NADP reductase (FNR) module"/>
    <property type="match status" value="1"/>
</dbReference>
<dbReference type="InterPro" id="IPR039261">
    <property type="entry name" value="FNR_nucleotide-bd"/>
</dbReference>
<dbReference type="PROSITE" id="PS51085">
    <property type="entry name" value="2FE2S_FER_2"/>
    <property type="match status" value="1"/>
</dbReference>
<dbReference type="CDD" id="cd06215">
    <property type="entry name" value="FNR_iron_sulfur_binding_1"/>
    <property type="match status" value="1"/>
</dbReference>
<evidence type="ECO:0000259" key="10">
    <source>
        <dbReference type="PROSITE" id="PS51085"/>
    </source>
</evidence>
<dbReference type="InterPro" id="IPR006058">
    <property type="entry name" value="2Fe2S_fd_BS"/>
</dbReference>
<dbReference type="InterPro" id="IPR012675">
    <property type="entry name" value="Beta-grasp_dom_sf"/>
</dbReference>
<dbReference type="InterPro" id="IPR001041">
    <property type="entry name" value="2Fe-2S_ferredoxin-type"/>
</dbReference>
<keyword evidence="6" id="KW-0560">Oxidoreductase</keyword>
<dbReference type="InterPro" id="IPR036010">
    <property type="entry name" value="2Fe-2S_ferredoxin-like_sf"/>
</dbReference>
<dbReference type="SUPFAM" id="SSF54292">
    <property type="entry name" value="2Fe-2S ferredoxin-like"/>
    <property type="match status" value="1"/>
</dbReference>
<dbReference type="Gene3D" id="2.40.30.10">
    <property type="entry name" value="Translation factors"/>
    <property type="match status" value="1"/>
</dbReference>
<comment type="similarity">
    <text evidence="9">In the N-terminal section; belongs to the FAD-binding oxidoreductase type 6 family.</text>
</comment>
<keyword evidence="7" id="KW-0408">Iron</keyword>
<organism evidence="12 13">
    <name type="scientific">Mesorhizobium salmacidum</name>
    <dbReference type="NCBI Taxonomy" id="3015171"/>
    <lineage>
        <taxon>Bacteria</taxon>
        <taxon>Pseudomonadati</taxon>
        <taxon>Pseudomonadota</taxon>
        <taxon>Alphaproteobacteria</taxon>
        <taxon>Hyphomicrobiales</taxon>
        <taxon>Phyllobacteriaceae</taxon>
        <taxon>Mesorhizobium</taxon>
    </lineage>
</organism>
<evidence type="ECO:0000313" key="12">
    <source>
        <dbReference type="EMBL" id="MEI9411940.1"/>
    </source>
</evidence>
<keyword evidence="2" id="KW-0285">Flavoprotein</keyword>
<proteinExistence type="inferred from homology"/>
<dbReference type="PANTHER" id="PTHR47354">
    <property type="entry name" value="NADH OXIDOREDUCTASE HCR"/>
    <property type="match status" value="1"/>
</dbReference>
<dbReference type="SUPFAM" id="SSF63380">
    <property type="entry name" value="Riboflavin synthase domain-like"/>
    <property type="match status" value="1"/>
</dbReference>
<evidence type="ECO:0000256" key="6">
    <source>
        <dbReference type="ARBA" id="ARBA00023002"/>
    </source>
</evidence>
<evidence type="ECO:0000256" key="7">
    <source>
        <dbReference type="ARBA" id="ARBA00023004"/>
    </source>
</evidence>
<dbReference type="Pfam" id="PF00111">
    <property type="entry name" value="Fer2"/>
    <property type="match status" value="1"/>
</dbReference>
<dbReference type="EMBL" id="JAPYKS010000021">
    <property type="protein sequence ID" value="MEI9411940.1"/>
    <property type="molecule type" value="Genomic_DNA"/>
</dbReference>
<dbReference type="PANTHER" id="PTHR47354:SF6">
    <property type="entry name" value="NADH OXIDOREDUCTASE HCR"/>
    <property type="match status" value="1"/>
</dbReference>
<comment type="caution">
    <text evidence="12">The sequence shown here is derived from an EMBL/GenBank/DDBJ whole genome shotgun (WGS) entry which is preliminary data.</text>
</comment>